<evidence type="ECO:0000313" key="3">
    <source>
        <dbReference type="Proteomes" id="UP001201463"/>
    </source>
</evidence>
<dbReference type="PANTHER" id="PTHR43685">
    <property type="entry name" value="GLYCOSYLTRANSFERASE"/>
    <property type="match status" value="1"/>
</dbReference>
<dbReference type="EMBL" id="JAJTWT010000005">
    <property type="protein sequence ID" value="MCE4538158.1"/>
    <property type="molecule type" value="Genomic_DNA"/>
</dbReference>
<dbReference type="InterPro" id="IPR001173">
    <property type="entry name" value="Glyco_trans_2-like"/>
</dbReference>
<dbReference type="RefSeq" id="WP_233392606.1">
    <property type="nucleotide sequence ID" value="NZ_JAJTWT010000005.1"/>
</dbReference>
<sequence length="256" mass="28427">MSTGKPRISVCIATYNGQLYVEEQLRSILAQLGCEDEVILSDDGSKDATVQTVRDIGDPRVHVLPCGPNLGHVRNFERALKAASGDVIFLSDQDDVWAPEKVREVMAALAAHPRVQMVHHALTTMDEAGRTLDPRWNSVEEGEFRGAAFLAAQCVRCRVFGCAVALRRSLLDILLPFPASVYAHDHWLTVAAAAADGLYQLDKPLVRYRQHRHNVTPKNGLGWQRRIAVRIDMLRMIAAAVSRVRAARRIQSKDST</sequence>
<dbReference type="Gene3D" id="3.90.550.10">
    <property type="entry name" value="Spore Coat Polysaccharide Biosynthesis Protein SpsA, Chain A"/>
    <property type="match status" value="1"/>
</dbReference>
<protein>
    <submittedName>
        <fullName evidence="2">Glycosyltransferase family 2 protein</fullName>
    </submittedName>
</protein>
<reference evidence="2 3" key="1">
    <citation type="submission" date="2021-12" db="EMBL/GenBank/DDBJ databases">
        <title>Genome seq of p7.</title>
        <authorList>
            <person name="Seo T."/>
        </authorList>
    </citation>
    <scope>NUCLEOTIDE SEQUENCE [LARGE SCALE GENOMIC DNA]</scope>
    <source>
        <strain evidence="2 3">P7</strain>
    </source>
</reference>
<dbReference type="InterPro" id="IPR029044">
    <property type="entry name" value="Nucleotide-diphossugar_trans"/>
</dbReference>
<proteinExistence type="predicted"/>
<evidence type="ECO:0000313" key="2">
    <source>
        <dbReference type="EMBL" id="MCE4538158.1"/>
    </source>
</evidence>
<feature type="domain" description="Glycosyltransferase 2-like" evidence="1">
    <location>
        <begin position="9"/>
        <end position="170"/>
    </location>
</feature>
<dbReference type="Proteomes" id="UP001201463">
    <property type="component" value="Unassembled WGS sequence"/>
</dbReference>
<evidence type="ECO:0000259" key="1">
    <source>
        <dbReference type="Pfam" id="PF00535"/>
    </source>
</evidence>
<comment type="caution">
    <text evidence="2">The sequence shown here is derived from an EMBL/GenBank/DDBJ whole genome shotgun (WGS) entry which is preliminary data.</text>
</comment>
<gene>
    <name evidence="2" type="ORF">LXT12_12945</name>
</gene>
<name>A0ABS8XGM4_9BURK</name>
<organism evidence="2 3">
    <name type="scientific">Pelomonas caseinilytica</name>
    <dbReference type="NCBI Taxonomy" id="2906763"/>
    <lineage>
        <taxon>Bacteria</taxon>
        <taxon>Pseudomonadati</taxon>
        <taxon>Pseudomonadota</taxon>
        <taxon>Betaproteobacteria</taxon>
        <taxon>Burkholderiales</taxon>
        <taxon>Sphaerotilaceae</taxon>
        <taxon>Roseateles</taxon>
    </lineage>
</organism>
<dbReference type="SUPFAM" id="SSF53448">
    <property type="entry name" value="Nucleotide-diphospho-sugar transferases"/>
    <property type="match status" value="1"/>
</dbReference>
<dbReference type="InterPro" id="IPR050834">
    <property type="entry name" value="Glycosyltransf_2"/>
</dbReference>
<accession>A0ABS8XGM4</accession>
<dbReference type="PANTHER" id="PTHR43685:SF11">
    <property type="entry name" value="GLYCOSYLTRANSFERASE TAGX-RELATED"/>
    <property type="match status" value="1"/>
</dbReference>
<dbReference type="Pfam" id="PF00535">
    <property type="entry name" value="Glycos_transf_2"/>
    <property type="match status" value="1"/>
</dbReference>
<keyword evidence="3" id="KW-1185">Reference proteome</keyword>
<dbReference type="CDD" id="cd04196">
    <property type="entry name" value="GT_2_like_d"/>
    <property type="match status" value="1"/>
</dbReference>